<gene>
    <name evidence="1" type="ORF">LCGC14_3139260</name>
</gene>
<accession>A0A0F8Y4C5</accession>
<reference evidence="1" key="1">
    <citation type="journal article" date="2015" name="Nature">
        <title>Complex archaea that bridge the gap between prokaryotes and eukaryotes.</title>
        <authorList>
            <person name="Spang A."/>
            <person name="Saw J.H."/>
            <person name="Jorgensen S.L."/>
            <person name="Zaremba-Niedzwiedzka K."/>
            <person name="Martijn J."/>
            <person name="Lind A.E."/>
            <person name="van Eijk R."/>
            <person name="Schleper C."/>
            <person name="Guy L."/>
            <person name="Ettema T.J."/>
        </authorList>
    </citation>
    <scope>NUCLEOTIDE SEQUENCE</scope>
</reference>
<dbReference type="AlphaFoldDB" id="A0A0F8Y4C5"/>
<sequence length="44" mass="5379">QFMFSLDELPKGEEIEKLAQKWRPYRTVATWYLWKSLKKFDTIG</sequence>
<dbReference type="Gene3D" id="1.10.1670.40">
    <property type="match status" value="1"/>
</dbReference>
<protein>
    <recommendedName>
        <fullName evidence="2">HhH-GPD domain-containing protein</fullName>
    </recommendedName>
</protein>
<dbReference type="EMBL" id="LAZR01068767">
    <property type="protein sequence ID" value="KKK49024.1"/>
    <property type="molecule type" value="Genomic_DNA"/>
</dbReference>
<evidence type="ECO:0008006" key="2">
    <source>
        <dbReference type="Google" id="ProtNLM"/>
    </source>
</evidence>
<comment type="caution">
    <text evidence="1">The sequence shown here is derived from an EMBL/GenBank/DDBJ whole genome shotgun (WGS) entry which is preliminary data.</text>
</comment>
<name>A0A0F8Y4C5_9ZZZZ</name>
<organism evidence="1">
    <name type="scientific">marine sediment metagenome</name>
    <dbReference type="NCBI Taxonomy" id="412755"/>
    <lineage>
        <taxon>unclassified sequences</taxon>
        <taxon>metagenomes</taxon>
        <taxon>ecological metagenomes</taxon>
    </lineage>
</organism>
<proteinExistence type="predicted"/>
<feature type="non-terminal residue" evidence="1">
    <location>
        <position position="1"/>
    </location>
</feature>
<evidence type="ECO:0000313" key="1">
    <source>
        <dbReference type="EMBL" id="KKK49024.1"/>
    </source>
</evidence>